<dbReference type="GeneID" id="26842823"/>
<dbReference type="Proteomes" id="UP000054251">
    <property type="component" value="Unassembled WGS sequence"/>
</dbReference>
<dbReference type="RefSeq" id="XP_015464530.1">
    <property type="nucleotide sequence ID" value="XM_015614643.1"/>
</dbReference>
<dbReference type="OrthoDB" id="18896at2759"/>
<organism evidence="3 4">
    <name type="scientific">Debaryomyces fabryi</name>
    <dbReference type="NCBI Taxonomy" id="58627"/>
    <lineage>
        <taxon>Eukaryota</taxon>
        <taxon>Fungi</taxon>
        <taxon>Dikarya</taxon>
        <taxon>Ascomycota</taxon>
        <taxon>Saccharomycotina</taxon>
        <taxon>Pichiomycetes</taxon>
        <taxon>Debaryomycetaceae</taxon>
        <taxon>Debaryomyces</taxon>
    </lineage>
</organism>
<dbReference type="PANTHER" id="PTHR45653">
    <property type="entry name" value="DEDICATOR OF CYTOKINESIS"/>
    <property type="match status" value="1"/>
</dbReference>
<reference evidence="3 4" key="1">
    <citation type="submission" date="2015-11" db="EMBL/GenBank/DDBJ databases">
        <title>The genome of Debaryomyces fabryi.</title>
        <authorList>
            <person name="Tafer H."/>
            <person name="Lopandic K."/>
        </authorList>
    </citation>
    <scope>NUCLEOTIDE SEQUENCE [LARGE SCALE GENOMIC DNA]</scope>
    <source>
        <strain evidence="3 4">CBS 789</strain>
    </source>
</reference>
<feature type="domain" description="DOCKER" evidence="2">
    <location>
        <begin position="5"/>
        <end position="408"/>
    </location>
</feature>
<keyword evidence="4" id="KW-1185">Reference proteome</keyword>
<dbReference type="AlphaFoldDB" id="A0A0V1PQT3"/>
<dbReference type="GO" id="GO:0007264">
    <property type="term" value="P:small GTPase-mediated signal transduction"/>
    <property type="evidence" value="ECO:0007669"/>
    <property type="project" value="InterPro"/>
</dbReference>
<evidence type="ECO:0000313" key="3">
    <source>
        <dbReference type="EMBL" id="KRZ98427.1"/>
    </source>
</evidence>
<protein>
    <recommendedName>
        <fullName evidence="2">DOCKER domain-containing protein</fullName>
    </recommendedName>
</protein>
<dbReference type="Gene3D" id="1.20.58.740">
    <property type="match status" value="1"/>
</dbReference>
<dbReference type="PROSITE" id="PS51651">
    <property type="entry name" value="DOCKER"/>
    <property type="match status" value="1"/>
</dbReference>
<evidence type="ECO:0000256" key="1">
    <source>
        <dbReference type="PROSITE-ProRule" id="PRU00984"/>
    </source>
</evidence>
<dbReference type="InterPro" id="IPR027357">
    <property type="entry name" value="DOCKER_dom"/>
</dbReference>
<dbReference type="Gene3D" id="1.25.40.410">
    <property type="match status" value="1"/>
</dbReference>
<dbReference type="Pfam" id="PF20421">
    <property type="entry name" value="DHR-2_Lobe_C"/>
    <property type="match status" value="1"/>
</dbReference>
<feature type="non-terminal residue" evidence="3">
    <location>
        <position position="1"/>
    </location>
</feature>
<dbReference type="GO" id="GO:0031267">
    <property type="term" value="F:small GTPase binding"/>
    <property type="evidence" value="ECO:0007669"/>
    <property type="project" value="TreeGrafter"/>
</dbReference>
<dbReference type="GO" id="GO:0005886">
    <property type="term" value="C:plasma membrane"/>
    <property type="evidence" value="ECO:0007669"/>
    <property type="project" value="TreeGrafter"/>
</dbReference>
<dbReference type="EMBL" id="LMYN01000289">
    <property type="protein sequence ID" value="KRZ98427.1"/>
    <property type="molecule type" value="Genomic_DNA"/>
</dbReference>
<dbReference type="InterPro" id="IPR026791">
    <property type="entry name" value="DOCK"/>
</dbReference>
<sequence>INAYLKNANKPELFDSLINTIYEKNIEKKDYIQAALTMELLASTYSWDQNTILRASLRPKFQRQTSFERKETLFNIIAKNFIKGNNLERALETYNGLLDSYRLHTYDLKRFANVHTKIANLYKSMATSDNLSSSYFRVTYVGMGFPPSVNGIIQIFEGRPFERIKSFHNRMLELHPGARIIPDHWEALKLTQSSRSGKYLHISSVEPDAEISGKSINATFGERKYAKNKELRYFSLIRKLGDTKSIYDLWTEEITYETNLRFPTILNKSDVRDIQVVKLSPLDNAVRTIEHKYNDLAQVEAKLINAFKEKSEYSSLLKDLRALLAGVVDSPVNGGVEQYRRFMYDDEYGDDQKRMKNAFDKLCVILDKCLQIHSKLVTPDMESFHDALLQLFKKNFTEEIKRLKLSGEHLSAYNHNYYQSLTFFKTELHLTLSSDETGVSSSASNISFFDLSSLKLSMRASKLFNWKKLRSQR</sequence>
<accession>A0A0V1PQT3</accession>
<name>A0A0V1PQT3_9ASCO</name>
<gene>
    <name evidence="3" type="ORF">AC631_05814</name>
</gene>
<dbReference type="PANTHER" id="PTHR45653:SF10">
    <property type="entry name" value="MYOBLAST CITY, ISOFORM B"/>
    <property type="match status" value="1"/>
</dbReference>
<comment type="caution">
    <text evidence="3">The sequence shown here is derived from an EMBL/GenBank/DDBJ whole genome shotgun (WGS) entry which is preliminary data.</text>
</comment>
<evidence type="ECO:0000259" key="2">
    <source>
        <dbReference type="PROSITE" id="PS51651"/>
    </source>
</evidence>
<proteinExistence type="inferred from homology"/>
<dbReference type="InterPro" id="IPR043162">
    <property type="entry name" value="DOCK_C_lobe_C"/>
</dbReference>
<dbReference type="CDD" id="cd11684">
    <property type="entry name" value="DHR2_DOCK"/>
    <property type="match status" value="1"/>
</dbReference>
<evidence type="ECO:0000313" key="4">
    <source>
        <dbReference type="Proteomes" id="UP000054251"/>
    </source>
</evidence>
<dbReference type="InterPro" id="IPR043161">
    <property type="entry name" value="DOCK_C_lobe_A"/>
</dbReference>
<dbReference type="GO" id="GO:0005085">
    <property type="term" value="F:guanyl-nucleotide exchange factor activity"/>
    <property type="evidence" value="ECO:0007669"/>
    <property type="project" value="InterPro"/>
</dbReference>
<dbReference type="GO" id="GO:0005737">
    <property type="term" value="C:cytoplasm"/>
    <property type="evidence" value="ECO:0007669"/>
    <property type="project" value="TreeGrafter"/>
</dbReference>
<dbReference type="InterPro" id="IPR046773">
    <property type="entry name" value="DOCKER_Lobe_C"/>
</dbReference>
<comment type="similarity">
    <text evidence="1">Belongs to the DOCK family.</text>
</comment>